<feature type="region of interest" description="Disordered" evidence="1">
    <location>
        <begin position="39"/>
        <end position="79"/>
    </location>
</feature>
<accession>A0ABV7EE32</accession>
<dbReference type="Proteomes" id="UP001595378">
    <property type="component" value="Unassembled WGS sequence"/>
</dbReference>
<keyword evidence="2" id="KW-0732">Signal</keyword>
<feature type="signal peptide" evidence="2">
    <location>
        <begin position="1"/>
        <end position="20"/>
    </location>
</feature>
<evidence type="ECO:0000256" key="2">
    <source>
        <dbReference type="SAM" id="SignalP"/>
    </source>
</evidence>
<feature type="compositionally biased region" description="Low complexity" evidence="1">
    <location>
        <begin position="64"/>
        <end position="79"/>
    </location>
</feature>
<name>A0ABV7EE32_9SPHN</name>
<dbReference type="PROSITE" id="PS51257">
    <property type="entry name" value="PROKAR_LIPOPROTEIN"/>
    <property type="match status" value="1"/>
</dbReference>
<dbReference type="RefSeq" id="WP_336917935.1">
    <property type="nucleotide sequence ID" value="NZ_JBANRN010000003.1"/>
</dbReference>
<sequence length="79" mass="8038">MRAFAIAPAAALLMPVMLLAACQNEPVETVADVEDQSGGEIITTPVDPNAVPVDLPQTPMTNVPADAAATPAAEETPAQ</sequence>
<evidence type="ECO:0000313" key="3">
    <source>
        <dbReference type="EMBL" id="MFC3100135.1"/>
    </source>
</evidence>
<proteinExistence type="predicted"/>
<protein>
    <submittedName>
        <fullName evidence="3">Uncharacterized protein</fullName>
    </submittedName>
</protein>
<organism evidence="3 4">
    <name type="scientific">Alteraurantiacibacter lauratis</name>
    <dbReference type="NCBI Taxonomy" id="2054627"/>
    <lineage>
        <taxon>Bacteria</taxon>
        <taxon>Pseudomonadati</taxon>
        <taxon>Pseudomonadota</taxon>
        <taxon>Alphaproteobacteria</taxon>
        <taxon>Sphingomonadales</taxon>
        <taxon>Erythrobacteraceae</taxon>
        <taxon>Alteraurantiacibacter</taxon>
    </lineage>
</organism>
<reference evidence="4" key="1">
    <citation type="journal article" date="2019" name="Int. J. Syst. Evol. Microbiol.">
        <title>The Global Catalogue of Microorganisms (GCM) 10K type strain sequencing project: providing services to taxonomists for standard genome sequencing and annotation.</title>
        <authorList>
            <consortium name="The Broad Institute Genomics Platform"/>
            <consortium name="The Broad Institute Genome Sequencing Center for Infectious Disease"/>
            <person name="Wu L."/>
            <person name="Ma J."/>
        </authorList>
    </citation>
    <scope>NUCLEOTIDE SEQUENCE [LARGE SCALE GENOMIC DNA]</scope>
    <source>
        <strain evidence="4">KCTC 52606</strain>
    </source>
</reference>
<dbReference type="EMBL" id="JBHRSU010000004">
    <property type="protein sequence ID" value="MFC3100135.1"/>
    <property type="molecule type" value="Genomic_DNA"/>
</dbReference>
<gene>
    <name evidence="3" type="ORF">ACFODK_04445</name>
</gene>
<evidence type="ECO:0000313" key="4">
    <source>
        <dbReference type="Proteomes" id="UP001595378"/>
    </source>
</evidence>
<feature type="chain" id="PRO_5047066857" evidence="2">
    <location>
        <begin position="21"/>
        <end position="79"/>
    </location>
</feature>
<keyword evidence="4" id="KW-1185">Reference proteome</keyword>
<evidence type="ECO:0000256" key="1">
    <source>
        <dbReference type="SAM" id="MobiDB-lite"/>
    </source>
</evidence>
<comment type="caution">
    <text evidence="3">The sequence shown here is derived from an EMBL/GenBank/DDBJ whole genome shotgun (WGS) entry which is preliminary data.</text>
</comment>